<keyword evidence="1" id="KW-0732">Signal</keyword>
<dbReference type="EMBL" id="SWBR01000002">
    <property type="protein sequence ID" value="TKC10390.1"/>
    <property type="molecule type" value="Genomic_DNA"/>
</dbReference>
<dbReference type="RefSeq" id="WP_136840184.1">
    <property type="nucleotide sequence ID" value="NZ_SWBR01000002.1"/>
</dbReference>
<feature type="signal peptide" evidence="1">
    <location>
        <begin position="1"/>
        <end position="22"/>
    </location>
</feature>
<keyword evidence="3" id="KW-1185">Reference proteome</keyword>
<dbReference type="OrthoDB" id="773264at2"/>
<feature type="chain" id="PRO_5020467659" description="Virulence factor" evidence="1">
    <location>
        <begin position="23"/>
        <end position="114"/>
    </location>
</feature>
<comment type="caution">
    <text evidence="2">The sequence shown here is derived from an EMBL/GenBank/DDBJ whole genome shotgun (WGS) entry which is preliminary data.</text>
</comment>
<protein>
    <recommendedName>
        <fullName evidence="4">Virulence factor</fullName>
    </recommendedName>
</protein>
<name>A0A4U1CTH8_9SPHI</name>
<evidence type="ECO:0000256" key="1">
    <source>
        <dbReference type="SAM" id="SignalP"/>
    </source>
</evidence>
<evidence type="ECO:0000313" key="2">
    <source>
        <dbReference type="EMBL" id="TKC10390.1"/>
    </source>
</evidence>
<evidence type="ECO:0008006" key="4">
    <source>
        <dbReference type="Google" id="ProtNLM"/>
    </source>
</evidence>
<dbReference type="Proteomes" id="UP000309488">
    <property type="component" value="Unassembled WGS sequence"/>
</dbReference>
<proteinExistence type="predicted"/>
<evidence type="ECO:0000313" key="3">
    <source>
        <dbReference type="Proteomes" id="UP000309488"/>
    </source>
</evidence>
<organism evidence="2 3">
    <name type="scientific">Pedobacter polaris</name>
    <dbReference type="NCBI Taxonomy" id="2571273"/>
    <lineage>
        <taxon>Bacteria</taxon>
        <taxon>Pseudomonadati</taxon>
        <taxon>Bacteroidota</taxon>
        <taxon>Sphingobacteriia</taxon>
        <taxon>Sphingobacteriales</taxon>
        <taxon>Sphingobacteriaceae</taxon>
        <taxon>Pedobacter</taxon>
    </lineage>
</organism>
<gene>
    <name evidence="2" type="ORF">FA048_09375</name>
</gene>
<accession>A0A4U1CTH8</accession>
<sequence>MKKFILLAMLGIALAVYQPAKAQVSLSINIGSQPRYESYGYYTDYERPVVHHTYYAPAPRYVYVDRHKKYYKPTRVYRSSYSRPSTRYYSVKQNNYKHYNKSFKHGKGHGKGRH</sequence>
<dbReference type="AlphaFoldDB" id="A0A4U1CTH8"/>
<reference evidence="2 3" key="1">
    <citation type="submission" date="2019-04" db="EMBL/GenBank/DDBJ databases">
        <title>Pedobacter sp. RP-3-22 sp. nov., isolated from Arctic soil.</title>
        <authorList>
            <person name="Dahal R.H."/>
            <person name="Kim D.-U."/>
        </authorList>
    </citation>
    <scope>NUCLEOTIDE SEQUENCE [LARGE SCALE GENOMIC DNA]</scope>
    <source>
        <strain evidence="2 3">RP-3-22</strain>
    </source>
</reference>